<evidence type="ECO:0000313" key="3">
    <source>
        <dbReference type="EMBL" id="MEE1885176.1"/>
    </source>
</evidence>
<evidence type="ECO:0000256" key="1">
    <source>
        <dbReference type="SAM" id="Phobius"/>
    </source>
</evidence>
<feature type="domain" description="Secretion system C-terminal sorting" evidence="2">
    <location>
        <begin position="91"/>
        <end position="168"/>
    </location>
</feature>
<sequence>MVKTSTQKFIKIICMSIMAVGILLCSFNGFAQKSDTIILPVKSKLKPVSRAPEIKANIPVYKAPSQYKSFSTITPTKTVAKSDKILSIVKIFPNPITDQVSINFKLEKDVQVSIRIMDQLGNNVVTLMDEKLSAGDLTKNFRLPKKLNTGMYYLRVIAGPESIAKRISVL</sequence>
<dbReference type="NCBIfam" id="TIGR04183">
    <property type="entry name" value="Por_Secre_tail"/>
    <property type="match status" value="1"/>
</dbReference>
<dbReference type="EMBL" id="JAZDQU010000002">
    <property type="protein sequence ID" value="MEE1885176.1"/>
    <property type="molecule type" value="Genomic_DNA"/>
</dbReference>
<comment type="caution">
    <text evidence="3">The sequence shown here is derived from an EMBL/GenBank/DDBJ whole genome shotgun (WGS) entry which is preliminary data.</text>
</comment>
<keyword evidence="1" id="KW-1133">Transmembrane helix</keyword>
<gene>
    <name evidence="3" type="ORF">VRU49_07060</name>
</gene>
<dbReference type="InterPro" id="IPR026444">
    <property type="entry name" value="Secre_tail"/>
</dbReference>
<organism evidence="3 4">
    <name type="scientific">Pedobacter flavus</name>
    <dbReference type="NCBI Taxonomy" id="3113906"/>
    <lineage>
        <taxon>Bacteria</taxon>
        <taxon>Pseudomonadati</taxon>
        <taxon>Bacteroidota</taxon>
        <taxon>Sphingobacteriia</taxon>
        <taxon>Sphingobacteriales</taxon>
        <taxon>Sphingobacteriaceae</taxon>
        <taxon>Pedobacter</taxon>
    </lineage>
</organism>
<keyword evidence="1" id="KW-0472">Membrane</keyword>
<dbReference type="Pfam" id="PF18962">
    <property type="entry name" value="Por_Secre_tail"/>
    <property type="match status" value="1"/>
</dbReference>
<evidence type="ECO:0000259" key="2">
    <source>
        <dbReference type="Pfam" id="PF18962"/>
    </source>
</evidence>
<reference evidence="3 4" key="1">
    <citation type="submission" date="2024-01" db="EMBL/GenBank/DDBJ databases">
        <title>Pedobacter sp. nov., isolated from oil-contaminated soil.</title>
        <authorList>
            <person name="Le N.T.T."/>
        </authorList>
    </citation>
    <scope>NUCLEOTIDE SEQUENCE [LARGE SCALE GENOMIC DNA]</scope>
    <source>
        <strain evidence="3 4">VNH31</strain>
    </source>
</reference>
<dbReference type="RefSeq" id="WP_330146077.1">
    <property type="nucleotide sequence ID" value="NZ_JAZDQU010000002.1"/>
</dbReference>
<accession>A0ABU7H1I0</accession>
<evidence type="ECO:0000313" key="4">
    <source>
        <dbReference type="Proteomes" id="UP001337681"/>
    </source>
</evidence>
<name>A0ABU7H1I0_9SPHI</name>
<protein>
    <submittedName>
        <fullName evidence="3">T9SS type A sorting domain-containing protein</fullName>
    </submittedName>
</protein>
<dbReference type="Proteomes" id="UP001337681">
    <property type="component" value="Unassembled WGS sequence"/>
</dbReference>
<proteinExistence type="predicted"/>
<keyword evidence="1" id="KW-0812">Transmembrane</keyword>
<feature type="transmembrane region" description="Helical" evidence="1">
    <location>
        <begin position="12"/>
        <end position="31"/>
    </location>
</feature>
<keyword evidence="4" id="KW-1185">Reference proteome</keyword>